<feature type="chain" id="PRO_5037317803" evidence="2">
    <location>
        <begin position="22"/>
        <end position="107"/>
    </location>
</feature>
<protein>
    <submittedName>
        <fullName evidence="4">Transmembrane protein</fullName>
    </submittedName>
</protein>
<evidence type="ECO:0000256" key="2">
    <source>
        <dbReference type="SAM" id="SignalP"/>
    </source>
</evidence>
<feature type="signal peptide" evidence="2">
    <location>
        <begin position="1"/>
        <end position="21"/>
    </location>
</feature>
<proteinExistence type="predicted"/>
<accession>A0A914YQI2</accession>
<evidence type="ECO:0000313" key="4">
    <source>
        <dbReference type="WBParaSite" id="PSU_v2.g2439.t1"/>
    </source>
</evidence>
<organism evidence="3 4">
    <name type="scientific">Panagrolaimus superbus</name>
    <dbReference type="NCBI Taxonomy" id="310955"/>
    <lineage>
        <taxon>Eukaryota</taxon>
        <taxon>Metazoa</taxon>
        <taxon>Ecdysozoa</taxon>
        <taxon>Nematoda</taxon>
        <taxon>Chromadorea</taxon>
        <taxon>Rhabditida</taxon>
        <taxon>Tylenchina</taxon>
        <taxon>Panagrolaimomorpha</taxon>
        <taxon>Panagrolaimoidea</taxon>
        <taxon>Panagrolaimidae</taxon>
        <taxon>Panagrolaimus</taxon>
    </lineage>
</organism>
<evidence type="ECO:0000313" key="3">
    <source>
        <dbReference type="Proteomes" id="UP000887577"/>
    </source>
</evidence>
<dbReference type="Proteomes" id="UP000887577">
    <property type="component" value="Unplaced"/>
</dbReference>
<dbReference type="AlphaFoldDB" id="A0A914YQI2"/>
<keyword evidence="3" id="KW-1185">Reference proteome</keyword>
<dbReference type="WBParaSite" id="PSU_v2.g2439.t1">
    <property type="protein sequence ID" value="PSU_v2.g2439.t1"/>
    <property type="gene ID" value="PSU_v2.g2439"/>
</dbReference>
<sequence>MMLHKSLLLVFFCYIFVFISALPSSKEILKQDEHESSKSVTSSSTSPPPFSHPPVANLPIVPQVVYHNQQLNTLPRVKRAVIKFDHRKHHENIYSISSGERGIRYIE</sequence>
<evidence type="ECO:0000256" key="1">
    <source>
        <dbReference type="SAM" id="MobiDB-lite"/>
    </source>
</evidence>
<name>A0A914YQI2_9BILA</name>
<reference evidence="4" key="1">
    <citation type="submission" date="2022-11" db="UniProtKB">
        <authorList>
            <consortium name="WormBaseParasite"/>
        </authorList>
    </citation>
    <scope>IDENTIFICATION</scope>
</reference>
<keyword evidence="2" id="KW-0732">Signal</keyword>
<feature type="region of interest" description="Disordered" evidence="1">
    <location>
        <begin position="30"/>
        <end position="55"/>
    </location>
</feature>